<dbReference type="PANTHER" id="PTHR22754">
    <property type="entry name" value="DISCO-INTERACTING PROTEIN 2 DIP2 -RELATED"/>
    <property type="match status" value="1"/>
</dbReference>
<dbReference type="Gene3D" id="3.40.50.12780">
    <property type="entry name" value="N-terminal domain of ligase-like"/>
    <property type="match status" value="1"/>
</dbReference>
<evidence type="ECO:0000259" key="5">
    <source>
        <dbReference type="Pfam" id="PF00501"/>
    </source>
</evidence>
<sequence>MLRYRAETAADREAFVYVGESGAYDAEQRLTFGQLDAAARQLGGWLSAHLPASGAGRRVLLLYPPGLDFLVAYFGCLYAGAVAVPAPLPEGPRIQQERVMRILADCGANLVLTDAPDRLPTLPDAPQVVATASTDVLTGQWQPPRLRPGSLAMLQYTSGSTSSPRGVLLSHDAMLANLALTNGRLRHDEASRLVTWLPFYHDMGLTQVLSMVYVGGWAAVMSPTAFLKRPHRWLELISHYRASTATAPNFGYDLCARRVTDEQLTGVDLSSWTAALNGSEPVSAAALDAFTKRFEPYGFRHAAHYPCYGMAEATVFVSGGDRDTAPVIRHVVTEQYEANRLVPAEPGQHTRPLVGCGTPVDYDVRIVDPDSGRTLPPGAIGEIWLRGPSIGAGYWGRPVESAATFDARTADGDGGYLRTGDLGALLDGELFVTGRRKEMLVVHGRNLYPYDIEAEVRRLDPALGQTVGAVFAVGTDDQRVAVVHEVRGQLDSERAHELAAAIRELVTRNFGVAVGAVALLRPGQVPRTTSGKIQRGRTRELFLAGQLGTLHEESMPGLRPADDSSGARA</sequence>
<keyword evidence="8" id="KW-1185">Reference proteome</keyword>
<dbReference type="Gene3D" id="3.30.300.30">
    <property type="match status" value="1"/>
</dbReference>
<evidence type="ECO:0000256" key="1">
    <source>
        <dbReference type="ARBA" id="ARBA00006432"/>
    </source>
</evidence>
<keyword evidence="2 7" id="KW-0436">Ligase</keyword>
<dbReference type="EMBL" id="JBHLUE010000011">
    <property type="protein sequence ID" value="MFC0565169.1"/>
    <property type="molecule type" value="Genomic_DNA"/>
</dbReference>
<evidence type="ECO:0000256" key="4">
    <source>
        <dbReference type="ARBA" id="ARBA00023098"/>
    </source>
</evidence>
<feature type="domain" description="AMP-dependent synthetase/ligase" evidence="5">
    <location>
        <begin position="4"/>
        <end position="395"/>
    </location>
</feature>
<dbReference type="InterPro" id="IPR042099">
    <property type="entry name" value="ANL_N_sf"/>
</dbReference>
<evidence type="ECO:0000259" key="6">
    <source>
        <dbReference type="Pfam" id="PF23024"/>
    </source>
</evidence>
<dbReference type="PROSITE" id="PS00455">
    <property type="entry name" value="AMP_BINDING"/>
    <property type="match status" value="1"/>
</dbReference>
<accession>A0ABV6NWL5</accession>
<dbReference type="InterPro" id="IPR045851">
    <property type="entry name" value="AMP-bd_C_sf"/>
</dbReference>
<reference evidence="7 8" key="1">
    <citation type="submission" date="2024-09" db="EMBL/GenBank/DDBJ databases">
        <authorList>
            <person name="Sun Q."/>
            <person name="Mori K."/>
        </authorList>
    </citation>
    <scope>NUCLEOTIDE SEQUENCE [LARGE SCALE GENOMIC DNA]</scope>
    <source>
        <strain evidence="7 8">TBRC 2205</strain>
    </source>
</reference>
<comment type="similarity">
    <text evidence="1">Belongs to the ATP-dependent AMP-binding enzyme family.</text>
</comment>
<name>A0ABV6NWL5_9ACTN</name>
<dbReference type="InterPro" id="IPR040097">
    <property type="entry name" value="FAAL/FAAC"/>
</dbReference>
<evidence type="ECO:0000256" key="2">
    <source>
        <dbReference type="ARBA" id="ARBA00022598"/>
    </source>
</evidence>
<dbReference type="InterPro" id="IPR000873">
    <property type="entry name" value="AMP-dep_synth/lig_dom"/>
</dbReference>
<keyword evidence="3" id="KW-0276">Fatty acid metabolism</keyword>
<comment type="caution">
    <text evidence="7">The sequence shown here is derived from an EMBL/GenBank/DDBJ whole genome shotgun (WGS) entry which is preliminary data.</text>
</comment>
<dbReference type="InterPro" id="IPR025110">
    <property type="entry name" value="AMP-bd_C"/>
</dbReference>
<gene>
    <name evidence="7" type="ORF">ACFFHU_13620</name>
</gene>
<keyword evidence="4" id="KW-0443">Lipid metabolism</keyword>
<dbReference type="GO" id="GO:0016874">
    <property type="term" value="F:ligase activity"/>
    <property type="evidence" value="ECO:0007669"/>
    <property type="project" value="UniProtKB-KW"/>
</dbReference>
<evidence type="ECO:0000256" key="3">
    <source>
        <dbReference type="ARBA" id="ARBA00022832"/>
    </source>
</evidence>
<dbReference type="InterPro" id="IPR020845">
    <property type="entry name" value="AMP-binding_CS"/>
</dbReference>
<feature type="domain" description="AMP-binding enzyme C-terminal" evidence="6">
    <location>
        <begin position="438"/>
        <end position="549"/>
    </location>
</feature>
<dbReference type="Proteomes" id="UP001589894">
    <property type="component" value="Unassembled WGS sequence"/>
</dbReference>
<proteinExistence type="inferred from homology"/>
<dbReference type="SUPFAM" id="SSF56801">
    <property type="entry name" value="Acetyl-CoA synthetase-like"/>
    <property type="match status" value="1"/>
</dbReference>
<evidence type="ECO:0000313" key="7">
    <source>
        <dbReference type="EMBL" id="MFC0565169.1"/>
    </source>
</evidence>
<dbReference type="CDD" id="cd05931">
    <property type="entry name" value="FAAL"/>
    <property type="match status" value="1"/>
</dbReference>
<protein>
    <submittedName>
        <fullName evidence="7">Fatty acyl-AMP ligase</fullName>
    </submittedName>
</protein>
<dbReference type="Pfam" id="PF23024">
    <property type="entry name" value="AMP-dom_DIP2-like"/>
    <property type="match status" value="1"/>
</dbReference>
<dbReference type="RefSeq" id="WP_377338754.1">
    <property type="nucleotide sequence ID" value="NZ_JBHLUE010000011.1"/>
</dbReference>
<dbReference type="PANTHER" id="PTHR22754:SF32">
    <property type="entry name" value="DISCO-INTERACTING PROTEIN 2"/>
    <property type="match status" value="1"/>
</dbReference>
<dbReference type="Pfam" id="PF00501">
    <property type="entry name" value="AMP-binding"/>
    <property type="match status" value="1"/>
</dbReference>
<organism evidence="7 8">
    <name type="scientific">Plantactinospora siamensis</name>
    <dbReference type="NCBI Taxonomy" id="555372"/>
    <lineage>
        <taxon>Bacteria</taxon>
        <taxon>Bacillati</taxon>
        <taxon>Actinomycetota</taxon>
        <taxon>Actinomycetes</taxon>
        <taxon>Micromonosporales</taxon>
        <taxon>Micromonosporaceae</taxon>
        <taxon>Plantactinospora</taxon>
    </lineage>
</organism>
<evidence type="ECO:0000313" key="8">
    <source>
        <dbReference type="Proteomes" id="UP001589894"/>
    </source>
</evidence>